<feature type="transmembrane region" description="Helical" evidence="5">
    <location>
        <begin position="38"/>
        <end position="59"/>
    </location>
</feature>
<sequence>MRRLSFLISMLLIGIFLYSALKNGDSATVAFLDWTLHLPLGALICLVFAAGAAAGILLTHPLHRFFGRRFTH</sequence>
<evidence type="ECO:0000256" key="3">
    <source>
        <dbReference type="ARBA" id="ARBA00022989"/>
    </source>
</evidence>
<evidence type="ECO:0000259" key="6">
    <source>
        <dbReference type="Pfam" id="PF06305"/>
    </source>
</evidence>
<evidence type="ECO:0000313" key="7">
    <source>
        <dbReference type="EMBL" id="MDT0581510.1"/>
    </source>
</evidence>
<dbReference type="RefSeq" id="WP_311360304.1">
    <property type="nucleotide sequence ID" value="NZ_JAVRIE010000001.1"/>
</dbReference>
<comment type="caution">
    <text evidence="7">The sequence shown here is derived from an EMBL/GenBank/DDBJ whole genome shotgun (WGS) entry which is preliminary data.</text>
</comment>
<evidence type="ECO:0000256" key="1">
    <source>
        <dbReference type="ARBA" id="ARBA00022475"/>
    </source>
</evidence>
<keyword evidence="1" id="KW-1003">Cell membrane</keyword>
<reference evidence="7 8" key="1">
    <citation type="submission" date="2023-09" db="EMBL/GenBank/DDBJ databases">
        <authorList>
            <person name="Rey-Velasco X."/>
        </authorList>
    </citation>
    <scope>NUCLEOTIDE SEQUENCE [LARGE SCALE GENOMIC DNA]</scope>
    <source>
        <strain evidence="7 8">W409</strain>
    </source>
</reference>
<evidence type="ECO:0000256" key="5">
    <source>
        <dbReference type="SAM" id="Phobius"/>
    </source>
</evidence>
<protein>
    <submittedName>
        <fullName evidence="7">Lipopolysaccharide assembly protein LapA domain-containing protein</fullName>
    </submittedName>
</protein>
<dbReference type="AlphaFoldDB" id="A0AAW8QY42"/>
<evidence type="ECO:0000313" key="8">
    <source>
        <dbReference type="Proteomes" id="UP001249020"/>
    </source>
</evidence>
<dbReference type="InterPro" id="IPR010445">
    <property type="entry name" value="LapA_dom"/>
</dbReference>
<dbReference type="Pfam" id="PF06305">
    <property type="entry name" value="LapA_dom"/>
    <property type="match status" value="1"/>
</dbReference>
<organism evidence="7 8">
    <name type="scientific">Brumicola blandensis</name>
    <dbReference type="NCBI Taxonomy" id="3075611"/>
    <lineage>
        <taxon>Bacteria</taxon>
        <taxon>Pseudomonadati</taxon>
        <taxon>Pseudomonadota</taxon>
        <taxon>Gammaproteobacteria</taxon>
        <taxon>Alteromonadales</taxon>
        <taxon>Alteromonadaceae</taxon>
        <taxon>Brumicola</taxon>
    </lineage>
</organism>
<proteinExistence type="predicted"/>
<keyword evidence="3 5" id="KW-1133">Transmembrane helix</keyword>
<gene>
    <name evidence="7" type="ORF">RM544_03095</name>
</gene>
<keyword evidence="2 5" id="KW-0812">Transmembrane</keyword>
<keyword evidence="4 5" id="KW-0472">Membrane</keyword>
<dbReference type="GO" id="GO:0005886">
    <property type="term" value="C:plasma membrane"/>
    <property type="evidence" value="ECO:0007669"/>
    <property type="project" value="InterPro"/>
</dbReference>
<keyword evidence="8" id="KW-1185">Reference proteome</keyword>
<accession>A0AAW8QY42</accession>
<dbReference type="Proteomes" id="UP001249020">
    <property type="component" value="Unassembled WGS sequence"/>
</dbReference>
<evidence type="ECO:0000256" key="4">
    <source>
        <dbReference type="ARBA" id="ARBA00023136"/>
    </source>
</evidence>
<evidence type="ECO:0000256" key="2">
    <source>
        <dbReference type="ARBA" id="ARBA00022692"/>
    </source>
</evidence>
<name>A0AAW8QY42_9ALTE</name>
<dbReference type="EMBL" id="JAVRIE010000001">
    <property type="protein sequence ID" value="MDT0581510.1"/>
    <property type="molecule type" value="Genomic_DNA"/>
</dbReference>
<feature type="domain" description="Lipopolysaccharide assembly protein A" evidence="6">
    <location>
        <begin position="22"/>
        <end position="60"/>
    </location>
</feature>